<feature type="chain" id="PRO_5047060828" evidence="1">
    <location>
        <begin position="28"/>
        <end position="234"/>
    </location>
</feature>
<evidence type="ECO:0000313" key="3">
    <source>
        <dbReference type="Proteomes" id="UP001180715"/>
    </source>
</evidence>
<protein>
    <submittedName>
        <fullName evidence="2">Uncharacterized protein</fullName>
    </submittedName>
</protein>
<gene>
    <name evidence="2" type="ORF">J2S67_000071</name>
</gene>
<organism evidence="2 3">
    <name type="scientific">Pseudoglutamicibacter albus</name>
    <dbReference type="NCBI Taxonomy" id="98671"/>
    <lineage>
        <taxon>Bacteria</taxon>
        <taxon>Bacillati</taxon>
        <taxon>Actinomycetota</taxon>
        <taxon>Actinomycetes</taxon>
        <taxon>Micrococcales</taxon>
        <taxon>Micrococcaceae</taxon>
        <taxon>Pseudoglutamicibacter</taxon>
    </lineage>
</organism>
<dbReference type="EMBL" id="JAVDXX010000001">
    <property type="protein sequence ID" value="MDR7292803.1"/>
    <property type="molecule type" value="Genomic_DNA"/>
</dbReference>
<evidence type="ECO:0000313" key="2">
    <source>
        <dbReference type="EMBL" id="MDR7292803.1"/>
    </source>
</evidence>
<accession>A0ABU1YWR3</accession>
<dbReference type="Proteomes" id="UP001180715">
    <property type="component" value="Unassembled WGS sequence"/>
</dbReference>
<dbReference type="RefSeq" id="WP_310245224.1">
    <property type="nucleotide sequence ID" value="NZ_JAVDXX010000001.1"/>
</dbReference>
<feature type="signal peptide" evidence="1">
    <location>
        <begin position="1"/>
        <end position="27"/>
    </location>
</feature>
<comment type="caution">
    <text evidence="2">The sequence shown here is derived from an EMBL/GenBank/DDBJ whole genome shotgun (WGS) entry which is preliminary data.</text>
</comment>
<sequence length="234" mass="25757">MKRFFRAFAIVLVAVGLNAGTAVPSQAAPRLVDVTGFSAKSIVVSNPSCRSVVVTMRKTMSPKVDYWDVSADVTRSGSFVTWADYSKSGDRSKTRVQICPSLDGLGKYTVGPSTVTADTRDGYDYQSYTDWTKGHFYVRAKGKAALKGKRKGSTVTLTASAQRYNPERYKYVAHGAKKARVQVKSGKKWKTVKTVKLKKGKATVKVKTKHKKQYRFVFDQTSATTGATSKTIKI</sequence>
<name>A0ABU1YWR3_9MICC</name>
<keyword evidence="1" id="KW-0732">Signal</keyword>
<proteinExistence type="predicted"/>
<keyword evidence="3" id="KW-1185">Reference proteome</keyword>
<reference evidence="2" key="1">
    <citation type="submission" date="2023-07" db="EMBL/GenBank/DDBJ databases">
        <title>Sequencing the genomes of 1000 actinobacteria strains.</title>
        <authorList>
            <person name="Klenk H.-P."/>
        </authorList>
    </citation>
    <scope>NUCLEOTIDE SEQUENCE</scope>
    <source>
        <strain evidence="2">DSM 13068</strain>
    </source>
</reference>
<evidence type="ECO:0000256" key="1">
    <source>
        <dbReference type="SAM" id="SignalP"/>
    </source>
</evidence>